<dbReference type="SUPFAM" id="SSF56801">
    <property type="entry name" value="Acetyl-CoA synthetase-like"/>
    <property type="match status" value="1"/>
</dbReference>
<organism evidence="3 4">
    <name type="scientific">Pseudonocardia hispaniensis</name>
    <dbReference type="NCBI Taxonomy" id="904933"/>
    <lineage>
        <taxon>Bacteria</taxon>
        <taxon>Bacillati</taxon>
        <taxon>Actinomycetota</taxon>
        <taxon>Actinomycetes</taxon>
        <taxon>Pseudonocardiales</taxon>
        <taxon>Pseudonocardiaceae</taxon>
        <taxon>Pseudonocardia</taxon>
    </lineage>
</organism>
<evidence type="ECO:0000259" key="1">
    <source>
        <dbReference type="Pfam" id="PF00501"/>
    </source>
</evidence>
<dbReference type="InterPro" id="IPR000873">
    <property type="entry name" value="AMP-dep_synth/lig_dom"/>
</dbReference>
<evidence type="ECO:0000259" key="2">
    <source>
        <dbReference type="Pfam" id="PF13193"/>
    </source>
</evidence>
<dbReference type="Pfam" id="PF13193">
    <property type="entry name" value="AMP-binding_C"/>
    <property type="match status" value="1"/>
</dbReference>
<dbReference type="Gene3D" id="3.40.50.980">
    <property type="match status" value="3"/>
</dbReference>
<dbReference type="PROSITE" id="PS00455">
    <property type="entry name" value="AMP_BINDING"/>
    <property type="match status" value="1"/>
</dbReference>
<dbReference type="InterPro" id="IPR045851">
    <property type="entry name" value="AMP-bd_C_sf"/>
</dbReference>
<dbReference type="InterPro" id="IPR020845">
    <property type="entry name" value="AMP-binding_CS"/>
</dbReference>
<name>A0ABW1J5D4_9PSEU</name>
<proteinExistence type="predicted"/>
<dbReference type="Gene3D" id="3.30.300.30">
    <property type="match status" value="1"/>
</dbReference>
<dbReference type="Gene3D" id="2.30.38.10">
    <property type="entry name" value="Luciferase, Domain 3"/>
    <property type="match status" value="1"/>
</dbReference>
<feature type="domain" description="AMP-dependent synthetase/ligase" evidence="1">
    <location>
        <begin position="42"/>
        <end position="137"/>
    </location>
</feature>
<accession>A0ABW1J5D4</accession>
<sequence>MPIEPYPRGAAPFDTSGIERDARGIAHYTTDLPSSLVTMVRSSVERFPDVEALVEIGGERLSYRQLWDRAARVAGGLTAAGVRRGDRVASLLPAGVDWVLGLLGTQLAGAVAVPVNTRFAQPEIDYVLTDSGATFVLRPGEPLPDGPPRAQEDLAPSDLAAIFYTSGTTGFPKGAMTSHENFLSNVETAVRVIGLDRTEGPTLRNLVSVPLFHVTGCNSQLLVQLAIGGTTVVLPTFEVQAFLRAVVDERINLLTSAPAIYALAVAQPNVAEFDVSAVTRVAYGGSPIAPSLVRRIQDRFPNARVGNGFGLTETSSIATFLPHEWAAEHVESVGFAAPVVDLSLDPVDPASEVGELLIRGPNVVAGYWNKPDATRETFVEGWLRSGDLARIDAQGLVYIVDRVKDMINRGGENVYCVEVENALAGAPGVADAAVVPVPDEVLGEKVGAVVVPLPGNEFDADRVVAYLRERLADFKVPQFFAVRTELLPRNPGGKILKRQLRENTRWGEPVHGR</sequence>
<dbReference type="Pfam" id="PF00501">
    <property type="entry name" value="AMP-binding"/>
    <property type="match status" value="2"/>
</dbReference>
<keyword evidence="4" id="KW-1185">Reference proteome</keyword>
<dbReference type="PANTHER" id="PTHR43767">
    <property type="entry name" value="LONG-CHAIN-FATTY-ACID--COA LIGASE"/>
    <property type="match status" value="1"/>
</dbReference>
<dbReference type="InterPro" id="IPR050237">
    <property type="entry name" value="ATP-dep_AMP-bd_enzyme"/>
</dbReference>
<evidence type="ECO:0000313" key="3">
    <source>
        <dbReference type="EMBL" id="MFC5995724.1"/>
    </source>
</evidence>
<comment type="caution">
    <text evidence="3">The sequence shown here is derived from an EMBL/GenBank/DDBJ whole genome shotgun (WGS) entry which is preliminary data.</text>
</comment>
<feature type="domain" description="AMP-binding enzyme C-terminal" evidence="2">
    <location>
        <begin position="418"/>
        <end position="494"/>
    </location>
</feature>
<evidence type="ECO:0000313" key="4">
    <source>
        <dbReference type="Proteomes" id="UP001596302"/>
    </source>
</evidence>
<gene>
    <name evidence="3" type="ORF">ACFQE5_16045</name>
</gene>
<dbReference type="RefSeq" id="WP_379585962.1">
    <property type="nucleotide sequence ID" value="NZ_JBHSQW010000034.1"/>
</dbReference>
<dbReference type="InterPro" id="IPR025110">
    <property type="entry name" value="AMP-bd_C"/>
</dbReference>
<dbReference type="PANTHER" id="PTHR43767:SF1">
    <property type="entry name" value="NONRIBOSOMAL PEPTIDE SYNTHASE PES1 (EUROFUNG)-RELATED"/>
    <property type="match status" value="1"/>
</dbReference>
<reference evidence="4" key="1">
    <citation type="journal article" date="2019" name="Int. J. Syst. Evol. Microbiol.">
        <title>The Global Catalogue of Microorganisms (GCM) 10K type strain sequencing project: providing services to taxonomists for standard genome sequencing and annotation.</title>
        <authorList>
            <consortium name="The Broad Institute Genomics Platform"/>
            <consortium name="The Broad Institute Genome Sequencing Center for Infectious Disease"/>
            <person name="Wu L."/>
            <person name="Ma J."/>
        </authorList>
    </citation>
    <scope>NUCLEOTIDE SEQUENCE [LARGE SCALE GENOMIC DNA]</scope>
    <source>
        <strain evidence="4">CCM 8391</strain>
    </source>
</reference>
<feature type="domain" description="AMP-dependent synthetase/ligase" evidence="1">
    <location>
        <begin position="148"/>
        <end position="368"/>
    </location>
</feature>
<dbReference type="EMBL" id="JBHSQW010000034">
    <property type="protein sequence ID" value="MFC5995724.1"/>
    <property type="molecule type" value="Genomic_DNA"/>
</dbReference>
<dbReference type="Proteomes" id="UP001596302">
    <property type="component" value="Unassembled WGS sequence"/>
</dbReference>
<protein>
    <submittedName>
        <fullName evidence="3">Class I adenylate-forming enzyme family protein</fullName>
    </submittedName>
</protein>